<dbReference type="InParanoid" id="A0A0R2G450"/>
<reference evidence="4 5" key="1">
    <citation type="journal article" date="2015" name="Genome Announc.">
        <title>Expanding the biotechnology potential of lactobacilli through comparative genomics of 213 strains and associated genera.</title>
        <authorList>
            <person name="Sun Z."/>
            <person name="Harris H.M."/>
            <person name="McCann A."/>
            <person name="Guo C."/>
            <person name="Argimon S."/>
            <person name="Zhang W."/>
            <person name="Yang X."/>
            <person name="Jeffery I.B."/>
            <person name="Cooney J.C."/>
            <person name="Kagawa T.F."/>
            <person name="Liu W."/>
            <person name="Song Y."/>
            <person name="Salvetti E."/>
            <person name="Wrobel A."/>
            <person name="Rasinkangas P."/>
            <person name="Parkhill J."/>
            <person name="Rea M.C."/>
            <person name="O'Sullivan O."/>
            <person name="Ritari J."/>
            <person name="Douillard F.P."/>
            <person name="Paul Ross R."/>
            <person name="Yang R."/>
            <person name="Briner A.E."/>
            <person name="Felis G.E."/>
            <person name="de Vos W.M."/>
            <person name="Barrangou R."/>
            <person name="Klaenhammer T.R."/>
            <person name="Caufield P.W."/>
            <person name="Cui Y."/>
            <person name="Zhang H."/>
            <person name="O'Toole P.W."/>
        </authorList>
    </citation>
    <scope>NUCLEOTIDE SEQUENCE [LARGE SCALE GENOMIC DNA]</scope>
    <source>
        <strain evidence="4 5">DSM 20190</strain>
    </source>
</reference>
<proteinExistence type="predicted"/>
<keyword evidence="5" id="KW-1185">Reference proteome</keyword>
<evidence type="ECO:0000259" key="3">
    <source>
        <dbReference type="PROSITE" id="PS50977"/>
    </source>
</evidence>
<dbReference type="GO" id="GO:0003677">
    <property type="term" value="F:DNA binding"/>
    <property type="evidence" value="ECO:0007669"/>
    <property type="project" value="UniProtKB-UniRule"/>
</dbReference>
<evidence type="ECO:0000256" key="2">
    <source>
        <dbReference type="PROSITE-ProRule" id="PRU00335"/>
    </source>
</evidence>
<evidence type="ECO:0000313" key="4">
    <source>
        <dbReference type="EMBL" id="KRN32263.1"/>
    </source>
</evidence>
<dbReference type="Pfam" id="PF00440">
    <property type="entry name" value="TetR_N"/>
    <property type="match status" value="1"/>
</dbReference>
<dbReference type="STRING" id="1123500.GCA_000420365_00820"/>
<dbReference type="AlphaFoldDB" id="A0A0R2G450"/>
<keyword evidence="1 2" id="KW-0238">DNA-binding</keyword>
<dbReference type="InterPro" id="IPR001647">
    <property type="entry name" value="HTH_TetR"/>
</dbReference>
<dbReference type="InterPro" id="IPR009057">
    <property type="entry name" value="Homeodomain-like_sf"/>
</dbReference>
<feature type="domain" description="HTH tetR-type" evidence="3">
    <location>
        <begin position="14"/>
        <end position="74"/>
    </location>
</feature>
<comment type="caution">
    <text evidence="4">The sequence shown here is derived from an EMBL/GenBank/DDBJ whole genome shotgun (WGS) entry which is preliminary data.</text>
</comment>
<dbReference type="Gene3D" id="1.10.357.10">
    <property type="entry name" value="Tetracycline Repressor, domain 2"/>
    <property type="match status" value="1"/>
</dbReference>
<dbReference type="eggNOG" id="COG1309">
    <property type="taxonomic scope" value="Bacteria"/>
</dbReference>
<sequence length="178" mass="20683">MIKMASKTFKTLKPAKKKVILTALYHEFSQYPLSEAQVARIVAEAKISRGSFYVYFTDLTDAYYSLFNYVIHDIHQGVKDKAGSPVEQTIRYIRRLHDNPYTPLLQMHYRVNESILAEYDACPAENLLPPDPKEDVIHDWLIEHLTHEALINSFRYPKQVENIIDTLIASSNYLNHQL</sequence>
<protein>
    <recommendedName>
        <fullName evidence="3">HTH tetR-type domain-containing protein</fullName>
    </recommendedName>
</protein>
<dbReference type="PATRIC" id="fig|1123500.6.peg.617"/>
<dbReference type="SUPFAM" id="SSF46689">
    <property type="entry name" value="Homeodomain-like"/>
    <property type="match status" value="1"/>
</dbReference>
<name>A0A0R2G450_9LACO</name>
<dbReference type="EMBL" id="JQAX01000002">
    <property type="protein sequence ID" value="KRN32263.1"/>
    <property type="molecule type" value="Genomic_DNA"/>
</dbReference>
<evidence type="ECO:0000256" key="1">
    <source>
        <dbReference type="ARBA" id="ARBA00023125"/>
    </source>
</evidence>
<dbReference type="Proteomes" id="UP000051296">
    <property type="component" value="Unassembled WGS sequence"/>
</dbReference>
<dbReference type="PROSITE" id="PS50977">
    <property type="entry name" value="HTH_TETR_2"/>
    <property type="match status" value="1"/>
</dbReference>
<feature type="DNA-binding region" description="H-T-H motif" evidence="2">
    <location>
        <begin position="37"/>
        <end position="56"/>
    </location>
</feature>
<gene>
    <name evidence="4" type="ORF">IV68_GL000614</name>
</gene>
<dbReference type="OrthoDB" id="9812484at2"/>
<evidence type="ECO:0000313" key="5">
    <source>
        <dbReference type="Proteomes" id="UP000051296"/>
    </source>
</evidence>
<accession>A0A0R2G450</accession>
<organism evidence="4 5">
    <name type="scientific">Weissella halotolerans DSM 20190</name>
    <dbReference type="NCBI Taxonomy" id="1123500"/>
    <lineage>
        <taxon>Bacteria</taxon>
        <taxon>Bacillati</taxon>
        <taxon>Bacillota</taxon>
        <taxon>Bacilli</taxon>
        <taxon>Lactobacillales</taxon>
        <taxon>Lactobacillaceae</taxon>
        <taxon>Weissella</taxon>
    </lineage>
</organism>